<dbReference type="RefSeq" id="WP_015018242.1">
    <property type="nucleotide sequence ID" value="NC_018719.1"/>
</dbReference>
<evidence type="ECO:0000313" key="8">
    <source>
        <dbReference type="EMBL" id="AFU57697.1"/>
    </source>
</evidence>
<protein>
    <recommendedName>
        <fullName evidence="7">UPF0056 membrane protein</fullName>
    </recommendedName>
</protein>
<dbReference type="HOGENOM" id="CLU_079909_1_0_2"/>
<dbReference type="OrthoDB" id="10856at2157"/>
<dbReference type="PANTHER" id="PTHR33508:SF1">
    <property type="entry name" value="UPF0056 MEMBRANE PROTEIN YHCE"/>
    <property type="match status" value="1"/>
</dbReference>
<evidence type="ECO:0000313" key="9">
    <source>
        <dbReference type="Proteomes" id="UP000008037"/>
    </source>
</evidence>
<evidence type="ECO:0000256" key="4">
    <source>
        <dbReference type="ARBA" id="ARBA00022692"/>
    </source>
</evidence>
<dbReference type="AlphaFoldDB" id="K0II90"/>
<name>K0II90_NITGG</name>
<comment type="similarity">
    <text evidence="2 7">Belongs to the UPF0056 (MarC) family.</text>
</comment>
<dbReference type="BioCyc" id="CNIT1237085:G1324-752-MONOMER"/>
<evidence type="ECO:0000256" key="3">
    <source>
        <dbReference type="ARBA" id="ARBA00022475"/>
    </source>
</evidence>
<evidence type="ECO:0000256" key="1">
    <source>
        <dbReference type="ARBA" id="ARBA00004651"/>
    </source>
</evidence>
<dbReference type="InParanoid" id="K0II90"/>
<dbReference type="GO" id="GO:0005886">
    <property type="term" value="C:plasma membrane"/>
    <property type="evidence" value="ECO:0007669"/>
    <property type="project" value="UniProtKB-SubCell"/>
</dbReference>
<comment type="subcellular location">
    <subcellularLocation>
        <location evidence="1 7">Cell membrane</location>
        <topology evidence="1 7">Multi-pass membrane protein</topology>
    </subcellularLocation>
</comment>
<reference evidence="8 9" key="1">
    <citation type="journal article" date="2012" name="Environ. Microbiol.">
        <title>The genome of the ammonia-oxidizing Candidatus Nitrososphaera gargensis: insights into metabolic versatility and environmental adaptations.</title>
        <authorList>
            <person name="Spang A."/>
            <person name="Poehlein A."/>
            <person name="Offre P."/>
            <person name="Zumbragel S."/>
            <person name="Haider S."/>
            <person name="Rychlik N."/>
            <person name="Nowka B."/>
            <person name="Schmeisser C."/>
            <person name="Lebedeva E.V."/>
            <person name="Rattei T."/>
            <person name="Bohm C."/>
            <person name="Schmid M."/>
            <person name="Galushko A."/>
            <person name="Hatzenpichler R."/>
            <person name="Weinmaier T."/>
            <person name="Daniel R."/>
            <person name="Schleper C."/>
            <person name="Spieck E."/>
            <person name="Streit W."/>
            <person name="Wagner M."/>
        </authorList>
    </citation>
    <scope>NUCLEOTIDE SEQUENCE [LARGE SCALE GENOMIC DNA]</scope>
    <source>
        <strain evidence="9">Ga9.2</strain>
    </source>
</reference>
<feature type="transmembrane region" description="Helical" evidence="7">
    <location>
        <begin position="50"/>
        <end position="69"/>
    </location>
</feature>
<gene>
    <name evidence="8" type="ordered locus">Ngar_c07540</name>
</gene>
<dbReference type="STRING" id="1237085.Ngar_c07540"/>
<keyword evidence="6 7" id="KW-0472">Membrane</keyword>
<keyword evidence="9" id="KW-1185">Reference proteome</keyword>
<dbReference type="InterPro" id="IPR002771">
    <property type="entry name" value="Multi_antbiot-R_MarC"/>
</dbReference>
<feature type="transmembrane region" description="Helical" evidence="7">
    <location>
        <begin position="144"/>
        <end position="164"/>
    </location>
</feature>
<dbReference type="Pfam" id="PF01914">
    <property type="entry name" value="MarC"/>
    <property type="match status" value="1"/>
</dbReference>
<sequence>MADPFAISSTFFEDLIISTVALFVVIDPIGIVPVFMALIQKMERAERASVTKTAIITAAGLLFAFAVAGTQLLSIFGITLSSFMVAGGILLFIVAIELLTHGEWRFGGTSAQGESGVVPLAFPLLAGPGAITAVIISFQTAGLAVTAISILIVIGITYVILKYVGKIYRVLGRRGSIIITRVFAVLIAAIAVQYVVDGVRELFI</sequence>
<dbReference type="EMBL" id="CP002408">
    <property type="protein sequence ID" value="AFU57697.1"/>
    <property type="molecule type" value="Genomic_DNA"/>
</dbReference>
<organism evidence="8 9">
    <name type="scientific">Nitrososphaera gargensis (strain Ga9.2)</name>
    <dbReference type="NCBI Taxonomy" id="1237085"/>
    <lineage>
        <taxon>Archaea</taxon>
        <taxon>Nitrososphaerota</taxon>
        <taxon>Nitrososphaeria</taxon>
        <taxon>Nitrososphaerales</taxon>
        <taxon>Nitrososphaeraceae</taxon>
        <taxon>Nitrososphaera</taxon>
    </lineage>
</organism>
<evidence type="ECO:0000256" key="2">
    <source>
        <dbReference type="ARBA" id="ARBA00009784"/>
    </source>
</evidence>
<keyword evidence="4 7" id="KW-0812">Transmembrane</keyword>
<keyword evidence="3" id="KW-1003">Cell membrane</keyword>
<dbReference type="GeneID" id="13795149"/>
<proteinExistence type="inferred from homology"/>
<evidence type="ECO:0000256" key="7">
    <source>
        <dbReference type="RuleBase" id="RU362048"/>
    </source>
</evidence>
<feature type="transmembrane region" description="Helical" evidence="7">
    <location>
        <begin position="117"/>
        <end position="138"/>
    </location>
</feature>
<dbReference type="PANTHER" id="PTHR33508">
    <property type="entry name" value="UPF0056 MEMBRANE PROTEIN YHCE"/>
    <property type="match status" value="1"/>
</dbReference>
<evidence type="ECO:0000256" key="5">
    <source>
        <dbReference type="ARBA" id="ARBA00022989"/>
    </source>
</evidence>
<accession>K0II90</accession>
<dbReference type="NCBIfam" id="TIGR00427">
    <property type="entry name" value="NAAT family transporter"/>
    <property type="match status" value="1"/>
</dbReference>
<keyword evidence="5 7" id="KW-1133">Transmembrane helix</keyword>
<feature type="transmembrane region" description="Helical" evidence="7">
    <location>
        <begin position="176"/>
        <end position="196"/>
    </location>
</feature>
<dbReference type="KEGG" id="nga:Ngar_c07540"/>
<feature type="transmembrane region" description="Helical" evidence="7">
    <location>
        <begin position="75"/>
        <end position="96"/>
    </location>
</feature>
<feature type="transmembrane region" description="Helical" evidence="7">
    <location>
        <begin position="15"/>
        <end position="38"/>
    </location>
</feature>
<evidence type="ECO:0000256" key="6">
    <source>
        <dbReference type="ARBA" id="ARBA00023136"/>
    </source>
</evidence>
<dbReference type="Proteomes" id="UP000008037">
    <property type="component" value="Chromosome"/>
</dbReference>